<dbReference type="PANTHER" id="PTHR10157">
    <property type="entry name" value="DOPAMINE BETA HYDROXYLASE RELATED"/>
    <property type="match status" value="1"/>
</dbReference>
<dbReference type="InterPro" id="IPR000945">
    <property type="entry name" value="DBH-like"/>
</dbReference>
<dbReference type="InterPro" id="IPR036939">
    <property type="entry name" value="Cu2_ascorb_mOase_N_sf"/>
</dbReference>
<dbReference type="Proteomes" id="UP000792457">
    <property type="component" value="Unassembled WGS sequence"/>
</dbReference>
<dbReference type="GO" id="GO:0042420">
    <property type="term" value="P:dopamine catabolic process"/>
    <property type="evidence" value="ECO:0007669"/>
    <property type="project" value="TreeGrafter"/>
</dbReference>
<dbReference type="Pfam" id="PF03712">
    <property type="entry name" value="Cu2_monoox_C"/>
    <property type="match status" value="1"/>
</dbReference>
<gene>
    <name evidence="5" type="ORF">J437_LFUL001731</name>
</gene>
<dbReference type="AlphaFoldDB" id="A0A8K0K0D8"/>
<dbReference type="EMBL" id="KZ308248">
    <property type="protein sequence ID" value="KAG8225698.1"/>
    <property type="molecule type" value="Genomic_DNA"/>
</dbReference>
<protein>
    <recommendedName>
        <fullName evidence="7">Copper type II ascorbate-dependent monooxygenase C-terminal domain-containing protein</fullName>
    </recommendedName>
</protein>
<dbReference type="InterPro" id="IPR008977">
    <property type="entry name" value="PHM/PNGase_F_dom_sf"/>
</dbReference>
<name>A0A8K0K0D8_LADFU</name>
<dbReference type="Gene3D" id="2.60.120.310">
    <property type="entry name" value="Copper type II, ascorbate-dependent monooxygenase, N-terminal domain"/>
    <property type="match status" value="1"/>
</dbReference>
<dbReference type="Gene3D" id="2.60.120.230">
    <property type="match status" value="1"/>
</dbReference>
<dbReference type="InterPro" id="IPR000323">
    <property type="entry name" value="Cu2_ascorb_mOase_N"/>
</dbReference>
<dbReference type="Pfam" id="PF01082">
    <property type="entry name" value="Cu2_monooxygen"/>
    <property type="match status" value="1"/>
</dbReference>
<keyword evidence="2" id="KW-0325">Glycoprotein</keyword>
<dbReference type="GO" id="GO:0042421">
    <property type="term" value="P:norepinephrine biosynthetic process"/>
    <property type="evidence" value="ECO:0007669"/>
    <property type="project" value="TreeGrafter"/>
</dbReference>
<accession>A0A8K0K0D8</accession>
<dbReference type="GO" id="GO:0030667">
    <property type="term" value="C:secretory granule membrane"/>
    <property type="evidence" value="ECO:0007669"/>
    <property type="project" value="TreeGrafter"/>
</dbReference>
<keyword evidence="6" id="KW-1185">Reference proteome</keyword>
<reference evidence="5" key="1">
    <citation type="submission" date="2013-04" db="EMBL/GenBank/DDBJ databases">
        <authorList>
            <person name="Qu J."/>
            <person name="Murali S.C."/>
            <person name="Bandaranaike D."/>
            <person name="Bellair M."/>
            <person name="Blankenburg K."/>
            <person name="Chao H."/>
            <person name="Dinh H."/>
            <person name="Doddapaneni H."/>
            <person name="Downs B."/>
            <person name="Dugan-Rocha S."/>
            <person name="Elkadiri S."/>
            <person name="Gnanaolivu R.D."/>
            <person name="Hernandez B."/>
            <person name="Javaid M."/>
            <person name="Jayaseelan J.C."/>
            <person name="Lee S."/>
            <person name="Li M."/>
            <person name="Ming W."/>
            <person name="Munidasa M."/>
            <person name="Muniz J."/>
            <person name="Nguyen L."/>
            <person name="Ongeri F."/>
            <person name="Osuji N."/>
            <person name="Pu L.-L."/>
            <person name="Puazo M."/>
            <person name="Qu C."/>
            <person name="Quiroz J."/>
            <person name="Raj R."/>
            <person name="Weissenberger G."/>
            <person name="Xin Y."/>
            <person name="Zou X."/>
            <person name="Han Y."/>
            <person name="Richards S."/>
            <person name="Worley K."/>
            <person name="Muzny D."/>
            <person name="Gibbs R."/>
        </authorList>
    </citation>
    <scope>NUCLEOTIDE SEQUENCE</scope>
    <source>
        <strain evidence="5">Sampled in the wild</strain>
    </source>
</reference>
<keyword evidence="1" id="KW-1015">Disulfide bond</keyword>
<dbReference type="InterPro" id="IPR024548">
    <property type="entry name" value="Cu2_monoox_C"/>
</dbReference>
<evidence type="ECO:0000259" key="4">
    <source>
        <dbReference type="Pfam" id="PF03712"/>
    </source>
</evidence>
<reference evidence="5" key="2">
    <citation type="submission" date="2017-10" db="EMBL/GenBank/DDBJ databases">
        <title>Ladona fulva Genome sequencing and assembly.</title>
        <authorList>
            <person name="Murali S."/>
            <person name="Richards S."/>
            <person name="Bandaranaike D."/>
            <person name="Bellair M."/>
            <person name="Blankenburg K."/>
            <person name="Chao H."/>
            <person name="Dinh H."/>
            <person name="Doddapaneni H."/>
            <person name="Dugan-Rocha S."/>
            <person name="Elkadiri S."/>
            <person name="Gnanaolivu R."/>
            <person name="Hernandez B."/>
            <person name="Skinner E."/>
            <person name="Javaid M."/>
            <person name="Lee S."/>
            <person name="Li M."/>
            <person name="Ming W."/>
            <person name="Munidasa M."/>
            <person name="Muniz J."/>
            <person name="Nguyen L."/>
            <person name="Hughes D."/>
            <person name="Osuji N."/>
            <person name="Pu L.-L."/>
            <person name="Puazo M."/>
            <person name="Qu C."/>
            <person name="Quiroz J."/>
            <person name="Raj R."/>
            <person name="Weissenberger G."/>
            <person name="Xin Y."/>
            <person name="Zou X."/>
            <person name="Han Y."/>
            <person name="Worley K."/>
            <person name="Muzny D."/>
            <person name="Gibbs R."/>
        </authorList>
    </citation>
    <scope>NUCLEOTIDE SEQUENCE</scope>
    <source>
        <strain evidence="5">Sampled in the wild</strain>
    </source>
</reference>
<dbReference type="GO" id="GO:0006589">
    <property type="term" value="P:octopamine biosynthetic process"/>
    <property type="evidence" value="ECO:0007669"/>
    <property type="project" value="TreeGrafter"/>
</dbReference>
<dbReference type="InterPro" id="IPR014784">
    <property type="entry name" value="Cu2_ascorb_mOase-like_C"/>
</dbReference>
<evidence type="ECO:0000313" key="6">
    <source>
        <dbReference type="Proteomes" id="UP000792457"/>
    </source>
</evidence>
<dbReference type="GO" id="GO:0005507">
    <property type="term" value="F:copper ion binding"/>
    <property type="evidence" value="ECO:0007669"/>
    <property type="project" value="InterPro"/>
</dbReference>
<evidence type="ECO:0000313" key="5">
    <source>
        <dbReference type="EMBL" id="KAG8225698.1"/>
    </source>
</evidence>
<dbReference type="PANTHER" id="PTHR10157:SF40">
    <property type="entry name" value="MOXD1 HOMOLOG 2"/>
    <property type="match status" value="1"/>
</dbReference>
<evidence type="ECO:0000256" key="2">
    <source>
        <dbReference type="ARBA" id="ARBA00023180"/>
    </source>
</evidence>
<evidence type="ECO:0008006" key="7">
    <source>
        <dbReference type="Google" id="ProtNLM"/>
    </source>
</evidence>
<comment type="caution">
    <text evidence="5">The sequence shown here is derived from an EMBL/GenBank/DDBJ whole genome shotgun (WGS) entry which is preliminary data.</text>
</comment>
<feature type="domain" description="Copper type II ascorbate-dependent monooxygenase N-terminal" evidence="3">
    <location>
        <begin position="2"/>
        <end position="34"/>
    </location>
</feature>
<organism evidence="5 6">
    <name type="scientific">Ladona fulva</name>
    <name type="common">Scarce chaser dragonfly</name>
    <name type="synonym">Libellula fulva</name>
    <dbReference type="NCBI Taxonomy" id="123851"/>
    <lineage>
        <taxon>Eukaryota</taxon>
        <taxon>Metazoa</taxon>
        <taxon>Ecdysozoa</taxon>
        <taxon>Arthropoda</taxon>
        <taxon>Hexapoda</taxon>
        <taxon>Insecta</taxon>
        <taxon>Pterygota</taxon>
        <taxon>Palaeoptera</taxon>
        <taxon>Odonata</taxon>
        <taxon>Epiprocta</taxon>
        <taxon>Anisoptera</taxon>
        <taxon>Libelluloidea</taxon>
        <taxon>Libellulidae</taxon>
        <taxon>Ladona</taxon>
    </lineage>
</organism>
<dbReference type="SUPFAM" id="SSF49742">
    <property type="entry name" value="PHM/PNGase F"/>
    <property type="match status" value="2"/>
</dbReference>
<evidence type="ECO:0000259" key="3">
    <source>
        <dbReference type="Pfam" id="PF01082"/>
    </source>
</evidence>
<feature type="domain" description="Copper type II ascorbate-dependent monooxygenase C-terminal" evidence="4">
    <location>
        <begin position="55"/>
        <end position="113"/>
    </location>
</feature>
<sequence length="121" mass="13264">MGFTFPEDAGYPLDPHIGPLYYMMETHYNNPAQDSGIVDSSGIRIYHTPILRRHDAGVLSVGLDPNWKHIIPPGQPAVVSEGHCISDCTKHAIPPAGVNIFAVNLHTHLIGKKNVFHGDFT</sequence>
<dbReference type="GO" id="GO:0005615">
    <property type="term" value="C:extracellular space"/>
    <property type="evidence" value="ECO:0007669"/>
    <property type="project" value="TreeGrafter"/>
</dbReference>
<dbReference type="GO" id="GO:0004500">
    <property type="term" value="F:dopamine beta-monooxygenase activity"/>
    <property type="evidence" value="ECO:0007669"/>
    <property type="project" value="InterPro"/>
</dbReference>
<dbReference type="OrthoDB" id="19261at2759"/>
<proteinExistence type="predicted"/>
<evidence type="ECO:0000256" key="1">
    <source>
        <dbReference type="ARBA" id="ARBA00023157"/>
    </source>
</evidence>